<evidence type="ECO:0000256" key="4">
    <source>
        <dbReference type="ARBA" id="ARBA00022679"/>
    </source>
</evidence>
<reference evidence="10 11" key="1">
    <citation type="submission" date="2018-11" db="EMBL/GenBank/DDBJ databases">
        <title>Flavobacterium sp. nov., YIM 102600 draft genome.</title>
        <authorList>
            <person name="Li G."/>
            <person name="Jiang Y."/>
        </authorList>
    </citation>
    <scope>NUCLEOTIDE SEQUENCE [LARGE SCALE GENOMIC DNA]</scope>
    <source>
        <strain evidence="10 11">YIM 102600</strain>
    </source>
</reference>
<dbReference type="PANTHER" id="PTHR43304">
    <property type="entry name" value="PHYTOCHROME-LIKE PROTEIN CPH1"/>
    <property type="match status" value="1"/>
</dbReference>
<dbReference type="InterPro" id="IPR005467">
    <property type="entry name" value="His_kinase_dom"/>
</dbReference>
<organism evidence="10 11">
    <name type="scientific">Flavobacterium macacae</name>
    <dbReference type="NCBI Taxonomy" id="2488993"/>
    <lineage>
        <taxon>Bacteria</taxon>
        <taxon>Pseudomonadati</taxon>
        <taxon>Bacteroidota</taxon>
        <taxon>Flavobacteriia</taxon>
        <taxon>Flavobacteriales</taxon>
        <taxon>Flavobacteriaceae</taxon>
        <taxon>Flavobacterium</taxon>
    </lineage>
</organism>
<comment type="catalytic activity">
    <reaction evidence="1">
        <text>ATP + protein L-histidine = ADP + protein N-phospho-L-histidine.</text>
        <dbReference type="EC" id="2.7.13.3"/>
    </reaction>
</comment>
<keyword evidence="3 6" id="KW-0597">Phosphoprotein</keyword>
<dbReference type="InterPro" id="IPR036890">
    <property type="entry name" value="HATPase_C_sf"/>
</dbReference>
<evidence type="ECO:0000256" key="5">
    <source>
        <dbReference type="ARBA" id="ARBA00022777"/>
    </source>
</evidence>
<feature type="modified residue" description="4-aspartylphosphate" evidence="6">
    <location>
        <position position="50"/>
    </location>
</feature>
<dbReference type="EMBL" id="RQVR01000009">
    <property type="protein sequence ID" value="RRJ91077.1"/>
    <property type="molecule type" value="Genomic_DNA"/>
</dbReference>
<evidence type="ECO:0000256" key="7">
    <source>
        <dbReference type="SAM" id="Coils"/>
    </source>
</evidence>
<feature type="domain" description="Histidine kinase" evidence="8">
    <location>
        <begin position="179"/>
        <end position="402"/>
    </location>
</feature>
<dbReference type="SUPFAM" id="SSF47384">
    <property type="entry name" value="Homodimeric domain of signal transducing histidine kinase"/>
    <property type="match status" value="1"/>
</dbReference>
<evidence type="ECO:0000259" key="9">
    <source>
        <dbReference type="PROSITE" id="PS50110"/>
    </source>
</evidence>
<dbReference type="InterPro" id="IPR011006">
    <property type="entry name" value="CheY-like_superfamily"/>
</dbReference>
<dbReference type="SUPFAM" id="SSF52172">
    <property type="entry name" value="CheY-like"/>
    <property type="match status" value="1"/>
</dbReference>
<evidence type="ECO:0000256" key="3">
    <source>
        <dbReference type="ARBA" id="ARBA00022553"/>
    </source>
</evidence>
<dbReference type="Pfam" id="PF00512">
    <property type="entry name" value="HisKA"/>
    <property type="match status" value="1"/>
</dbReference>
<dbReference type="InterPro" id="IPR036097">
    <property type="entry name" value="HisK_dim/P_sf"/>
</dbReference>
<evidence type="ECO:0000259" key="8">
    <source>
        <dbReference type="PROSITE" id="PS50109"/>
    </source>
</evidence>
<evidence type="ECO:0000313" key="11">
    <source>
        <dbReference type="Proteomes" id="UP000271937"/>
    </source>
</evidence>
<dbReference type="AlphaFoldDB" id="A0A3P3W9S4"/>
<dbReference type="CDD" id="cd00082">
    <property type="entry name" value="HisKA"/>
    <property type="match status" value="1"/>
</dbReference>
<dbReference type="EC" id="2.7.13.3" evidence="2"/>
<dbReference type="InterPro" id="IPR003661">
    <property type="entry name" value="HisK_dim/P_dom"/>
</dbReference>
<dbReference type="InterPro" id="IPR052162">
    <property type="entry name" value="Sensor_kinase/Photoreceptor"/>
</dbReference>
<evidence type="ECO:0000256" key="1">
    <source>
        <dbReference type="ARBA" id="ARBA00000085"/>
    </source>
</evidence>
<dbReference type="SMART" id="SM00448">
    <property type="entry name" value="REC"/>
    <property type="match status" value="1"/>
</dbReference>
<dbReference type="SMART" id="SM00388">
    <property type="entry name" value="HisKA"/>
    <property type="match status" value="1"/>
</dbReference>
<evidence type="ECO:0000256" key="6">
    <source>
        <dbReference type="PROSITE-ProRule" id="PRU00169"/>
    </source>
</evidence>
<dbReference type="InterPro" id="IPR004358">
    <property type="entry name" value="Sig_transdc_His_kin-like_C"/>
</dbReference>
<dbReference type="GO" id="GO:0000155">
    <property type="term" value="F:phosphorelay sensor kinase activity"/>
    <property type="evidence" value="ECO:0007669"/>
    <property type="project" value="InterPro"/>
</dbReference>
<dbReference type="Pfam" id="PF02518">
    <property type="entry name" value="HATPase_c"/>
    <property type="match status" value="1"/>
</dbReference>
<keyword evidence="4" id="KW-0808">Transferase</keyword>
<proteinExistence type="predicted"/>
<dbReference type="Pfam" id="PF00072">
    <property type="entry name" value="Response_reg"/>
    <property type="match status" value="1"/>
</dbReference>
<dbReference type="PROSITE" id="PS50109">
    <property type="entry name" value="HIS_KIN"/>
    <property type="match status" value="1"/>
</dbReference>
<dbReference type="InterPro" id="IPR001789">
    <property type="entry name" value="Sig_transdc_resp-reg_receiver"/>
</dbReference>
<dbReference type="RefSeq" id="WP_125012760.1">
    <property type="nucleotide sequence ID" value="NZ_RQVR01000009.1"/>
</dbReference>
<name>A0A3P3W9S4_9FLAO</name>
<comment type="caution">
    <text evidence="10">The sequence shown here is derived from an EMBL/GenBank/DDBJ whole genome shotgun (WGS) entry which is preliminary data.</text>
</comment>
<keyword evidence="11" id="KW-1185">Reference proteome</keyword>
<sequence length="402" mass="45715">MILIVDDKKENILPLKKILELHSLSADSAESGEEALKKILKVNYSLIIMDVQMPGMDGFEVVETLAGSNRTKDIPVIFLSAVNKQKKFISRGYESGGVDYITKPVDSDLLILKVKTFLKLFEQQKELKNIRDILSKEVEIRKEAEENLERKVAERTRELLEKNQELEFSNHELQQFTWVVSHDLKEPLRKIEIFTKIIKDKYLKEDDKAVDYANRTIGSAERMGKLINDLMDYSRLSSVVLPEKMELSEIFQEVLSDLEYVIDEKKATLKLDSFPSLKGVPSQLRQVFQNLIGNALKFSKKDVAPIIEISCERISTKEFNSALSAEGKFCKIVVKDNGIGFDVKYLDKIFVIFQSLNDRSAYEGTGIGLAIAKKIIEKHNGLITAKSELEIGSSFIIILPLY</sequence>
<dbReference type="SUPFAM" id="SSF55874">
    <property type="entry name" value="ATPase domain of HSP90 chaperone/DNA topoisomerase II/histidine kinase"/>
    <property type="match status" value="1"/>
</dbReference>
<keyword evidence="5 10" id="KW-0418">Kinase</keyword>
<dbReference type="PROSITE" id="PS50110">
    <property type="entry name" value="RESPONSE_REGULATORY"/>
    <property type="match status" value="1"/>
</dbReference>
<dbReference type="Gene3D" id="3.30.565.10">
    <property type="entry name" value="Histidine kinase-like ATPase, C-terminal domain"/>
    <property type="match status" value="1"/>
</dbReference>
<evidence type="ECO:0000313" key="10">
    <source>
        <dbReference type="EMBL" id="RRJ91077.1"/>
    </source>
</evidence>
<dbReference type="PRINTS" id="PR00344">
    <property type="entry name" value="BCTRLSENSOR"/>
</dbReference>
<feature type="coiled-coil region" evidence="7">
    <location>
        <begin position="127"/>
        <end position="165"/>
    </location>
</feature>
<dbReference type="InterPro" id="IPR003594">
    <property type="entry name" value="HATPase_dom"/>
</dbReference>
<dbReference type="Gene3D" id="3.40.50.2300">
    <property type="match status" value="1"/>
</dbReference>
<dbReference type="PANTHER" id="PTHR43304:SF1">
    <property type="entry name" value="PAC DOMAIN-CONTAINING PROTEIN"/>
    <property type="match status" value="1"/>
</dbReference>
<dbReference type="OrthoDB" id="9781208at2"/>
<protein>
    <recommendedName>
        <fullName evidence="2">histidine kinase</fullName>
        <ecNumber evidence="2">2.7.13.3</ecNumber>
    </recommendedName>
</protein>
<dbReference type="FunFam" id="3.30.565.10:FF:000006">
    <property type="entry name" value="Sensor histidine kinase WalK"/>
    <property type="match status" value="1"/>
</dbReference>
<dbReference type="Proteomes" id="UP000271937">
    <property type="component" value="Unassembled WGS sequence"/>
</dbReference>
<feature type="domain" description="Response regulatory" evidence="9">
    <location>
        <begin position="1"/>
        <end position="118"/>
    </location>
</feature>
<evidence type="ECO:0000256" key="2">
    <source>
        <dbReference type="ARBA" id="ARBA00012438"/>
    </source>
</evidence>
<keyword evidence="7" id="KW-0175">Coiled coil</keyword>
<accession>A0A3P3W9S4</accession>
<dbReference type="Gene3D" id="1.10.287.130">
    <property type="match status" value="1"/>
</dbReference>
<gene>
    <name evidence="10" type="ORF">EG849_09045</name>
</gene>
<dbReference type="SMART" id="SM00387">
    <property type="entry name" value="HATPase_c"/>
    <property type="match status" value="1"/>
</dbReference>